<dbReference type="Proteomes" id="UP000198916">
    <property type="component" value="Unassembled WGS sequence"/>
</dbReference>
<dbReference type="AlphaFoldDB" id="A0A1H7UEV5"/>
<feature type="domain" description="DUF6443" evidence="1">
    <location>
        <begin position="90"/>
        <end position="229"/>
    </location>
</feature>
<dbReference type="InterPro" id="IPR022385">
    <property type="entry name" value="Rhs_assc_core"/>
</dbReference>
<dbReference type="PANTHER" id="PTHR32305">
    <property type="match status" value="1"/>
</dbReference>
<proteinExistence type="predicted"/>
<protein>
    <submittedName>
        <fullName evidence="2">RHS repeat-associated core domain-containing protein</fullName>
    </submittedName>
</protein>
<dbReference type="Pfam" id="PF20041">
    <property type="entry name" value="DUF6443"/>
    <property type="match status" value="1"/>
</dbReference>
<dbReference type="PANTHER" id="PTHR32305:SF15">
    <property type="entry name" value="PROTEIN RHSA-RELATED"/>
    <property type="match status" value="1"/>
</dbReference>
<gene>
    <name evidence="2" type="ORF">SAMN05421740_11520</name>
</gene>
<sequence>MEKKVSILISTVCWLAAGICGMPIVFGQLQLSQPQTTGIYSNNVSITLKPGFQTGGPFHAFIAAPSPVLGAAATGSQNHIQVTRYLKAFSTPPSLTITDAMRDIEYFDGLGRPSQQVGVKAANRINGTTTTYSDLVTPVVYDAYGRQDREYLPFATATGVGGAFKNNAVSLQAAYYNAPPTGSGVVQIPVSSGLTPSFAQRKFEPSPLMRTAEQGFAGLVWQPAATRSTTSGRTVQFTYSTNNGVALTLLANTKGAVNYGVSVNTSTGVPTLTVNGTYAENELHVTVTKDENSAAAQETFYGRIFTSEEYTDKLGRVVLRRTFNLNNGSQEMLSTYYVYDNFGNLTFVLPPGINPDNGNLPNATQIANYAYQYQYDKRNRLVEKQLPGKEREYMVYNKQDLVVATQDGVQRAAKSWTVTKYDGLGRVVQTGIWNNGGTAITRQALQTIVNNQSGANAWEERTGTAYTNRAWPSGTSAISTVMTEHFYDDYNVGGLQTIPAVFTQAGYSKMTMGKPTLERVLVLGSNPAVYLWTVNYYDDKGQVVRQFRQHYLGGTYATSKFDDIATAYSFTGLVTETVRKHHTNNAGTPSITITTGYNYDNRDRLIETWKTVSPAGTAGTRTLIAANTYNEVGQLMKKQLHKEGTTAKQTVEYTYNERGWLRTASAGLFAMELRYNTGSAPRYNGDISSQHWGVPNNLDKSFTYSYDNLSRLKEGVSTTAFSETGINYDKMGNITSLKRGSSATQTYTYTGNRLSGVSGGVSRSYTYDANGNVHTDGTNTFTYNYLNLIAGVTGPNATTYTYDATGRKLRRVKGSQSADYIDGIQYSGGNIEFIQTEEGRAYRLSNGTYNYEYTLTDHLGNARVSFDIYGGTARKIQSDDYFPFGLAYNSFVLGTKNNYLYNGKELQDGLNQYDYGARFYDPVIGRWGSVDPLAESFQSYSPYNYGLNNPIIMIDPTGMAPWSTHTDEEGNVIAVYDDGDLGVYKHSTTEIHTSAKTKQRFENDIDKQVGVTFDINSFQAGDKINFNSFEAMDWINNFEANQGFIAAMAFGTVGKVNYAFNARNGGVFDPKSYMKTGSQISEGVFFSPRDLGNYAAGAFGRISGMDKRDMLVNYGAFQLSGNNLGAFIQDYSGFRQKALNFDGSNARFRTYGEDFGSNLFQRIGFEGIRTLKDFTLKYSNIWKD</sequence>
<evidence type="ECO:0000259" key="1">
    <source>
        <dbReference type="Pfam" id="PF20041"/>
    </source>
</evidence>
<accession>A0A1H7UEV5</accession>
<dbReference type="EMBL" id="FNZR01000015">
    <property type="protein sequence ID" value="SEL95326.1"/>
    <property type="molecule type" value="Genomic_DNA"/>
</dbReference>
<keyword evidence="3" id="KW-1185">Reference proteome</keyword>
<dbReference type="InterPro" id="IPR045619">
    <property type="entry name" value="DUF6443"/>
</dbReference>
<dbReference type="OrthoDB" id="1191296at2"/>
<reference evidence="3" key="1">
    <citation type="submission" date="2016-10" db="EMBL/GenBank/DDBJ databases">
        <authorList>
            <person name="Varghese N."/>
            <person name="Submissions S."/>
        </authorList>
    </citation>
    <scope>NUCLEOTIDE SEQUENCE [LARGE SCALE GENOMIC DNA]</scope>
    <source>
        <strain evidence="3">Jip14</strain>
    </source>
</reference>
<organism evidence="2 3">
    <name type="scientific">Parapedobacter koreensis</name>
    <dbReference type="NCBI Taxonomy" id="332977"/>
    <lineage>
        <taxon>Bacteria</taxon>
        <taxon>Pseudomonadati</taxon>
        <taxon>Bacteroidota</taxon>
        <taxon>Sphingobacteriia</taxon>
        <taxon>Sphingobacteriales</taxon>
        <taxon>Sphingobacteriaceae</taxon>
        <taxon>Parapedobacter</taxon>
    </lineage>
</organism>
<dbReference type="RefSeq" id="WP_090609293.1">
    <property type="nucleotide sequence ID" value="NZ_FNZR01000015.1"/>
</dbReference>
<name>A0A1H7UEV5_9SPHI</name>
<evidence type="ECO:0000313" key="2">
    <source>
        <dbReference type="EMBL" id="SEL95326.1"/>
    </source>
</evidence>
<dbReference type="InterPro" id="IPR050708">
    <property type="entry name" value="T6SS_VgrG/RHS"/>
</dbReference>
<dbReference type="Gene3D" id="2.180.10.10">
    <property type="entry name" value="RHS repeat-associated core"/>
    <property type="match status" value="1"/>
</dbReference>
<evidence type="ECO:0000313" key="3">
    <source>
        <dbReference type="Proteomes" id="UP000198916"/>
    </source>
</evidence>
<dbReference type="NCBIfam" id="TIGR03696">
    <property type="entry name" value="Rhs_assc_core"/>
    <property type="match status" value="1"/>
</dbReference>
<dbReference type="STRING" id="332977.SAMN05421740_11520"/>